<dbReference type="Pfam" id="PF00520">
    <property type="entry name" value="Ion_trans"/>
    <property type="match status" value="1"/>
</dbReference>
<dbReference type="InterPro" id="IPR027359">
    <property type="entry name" value="Volt_channel_dom_sf"/>
</dbReference>
<name>A0AA36IMK5_9DINO</name>
<keyword evidence="5 7" id="KW-0472">Membrane</keyword>
<dbReference type="Gene3D" id="1.20.120.350">
    <property type="entry name" value="Voltage-gated potassium channels. Chain C"/>
    <property type="match status" value="1"/>
</dbReference>
<proteinExistence type="predicted"/>
<feature type="region of interest" description="Disordered" evidence="6">
    <location>
        <begin position="340"/>
        <end position="407"/>
    </location>
</feature>
<gene>
    <name evidence="9" type="ORF">EVOR1521_LOCUS15794</name>
</gene>
<dbReference type="PROSITE" id="PS00018">
    <property type="entry name" value="EF_HAND_1"/>
    <property type="match status" value="1"/>
</dbReference>
<keyword evidence="10" id="KW-1185">Reference proteome</keyword>
<protein>
    <recommendedName>
        <fullName evidence="8">EF-hand domain-containing protein</fullName>
    </recommendedName>
</protein>
<accession>A0AA36IMK5</accession>
<dbReference type="GO" id="GO:0008332">
    <property type="term" value="F:low voltage-gated calcium channel activity"/>
    <property type="evidence" value="ECO:0007669"/>
    <property type="project" value="TreeGrafter"/>
</dbReference>
<dbReference type="EMBL" id="CAUJNA010002057">
    <property type="protein sequence ID" value="CAJ1390325.1"/>
    <property type="molecule type" value="Genomic_DNA"/>
</dbReference>
<evidence type="ECO:0000256" key="6">
    <source>
        <dbReference type="SAM" id="MobiDB-lite"/>
    </source>
</evidence>
<evidence type="ECO:0000256" key="7">
    <source>
        <dbReference type="SAM" id="Phobius"/>
    </source>
</evidence>
<feature type="domain" description="EF-hand" evidence="8">
    <location>
        <begin position="200"/>
        <end position="235"/>
    </location>
</feature>
<dbReference type="Proteomes" id="UP001178507">
    <property type="component" value="Unassembled WGS sequence"/>
</dbReference>
<organism evidence="9 10">
    <name type="scientific">Effrenium voratum</name>
    <dbReference type="NCBI Taxonomy" id="2562239"/>
    <lineage>
        <taxon>Eukaryota</taxon>
        <taxon>Sar</taxon>
        <taxon>Alveolata</taxon>
        <taxon>Dinophyceae</taxon>
        <taxon>Suessiales</taxon>
        <taxon>Symbiodiniaceae</taxon>
        <taxon>Effrenium</taxon>
    </lineage>
</organism>
<feature type="transmembrane region" description="Helical" evidence="7">
    <location>
        <begin position="153"/>
        <end position="176"/>
    </location>
</feature>
<dbReference type="AlphaFoldDB" id="A0AA36IMK5"/>
<keyword evidence="2 7" id="KW-0812">Transmembrane</keyword>
<dbReference type="Gene3D" id="1.10.287.70">
    <property type="match status" value="1"/>
</dbReference>
<evidence type="ECO:0000313" key="9">
    <source>
        <dbReference type="EMBL" id="CAJ1390325.1"/>
    </source>
</evidence>
<keyword evidence="3" id="KW-0106">Calcium</keyword>
<evidence type="ECO:0000259" key="8">
    <source>
        <dbReference type="PROSITE" id="PS50222"/>
    </source>
</evidence>
<dbReference type="SMART" id="SM00054">
    <property type="entry name" value="EFh"/>
    <property type="match status" value="2"/>
</dbReference>
<dbReference type="PANTHER" id="PTHR10037:SF293">
    <property type="entry name" value="EF-HAND DOMAIN-CONTAINING PROTEIN"/>
    <property type="match status" value="1"/>
</dbReference>
<dbReference type="PROSITE" id="PS50222">
    <property type="entry name" value="EF_HAND_2"/>
    <property type="match status" value="2"/>
</dbReference>
<dbReference type="InterPro" id="IPR002048">
    <property type="entry name" value="EF_hand_dom"/>
</dbReference>
<dbReference type="CDD" id="cd00051">
    <property type="entry name" value="EFh"/>
    <property type="match status" value="1"/>
</dbReference>
<sequence>MKGDAWNLLDFSLICLDMALTFLEVFGMTDWNTFSISGARIFRLARLGRVFRLVKQFWELKMLLLSFAAAVRSILWGMGMVLAMLAIWSILAVQLIHPVNVAVWEGREEECERCAHAFRSVWESHVTLFQTMIVGDEWGTYATPIIDREPVAFVYFLCVLVSVNMAMLNLILAVIVECAEKAKEKDIQQQAIFQEQERAMGKSNLLKLCRGMDNDGDGTIDLEELRAGFQEDEIFASCMKMMGVFDEDVELLFKILDTNGEGHVPYKDMVDTISKLKNHSSHVVLNELCGLRDSIANSSVDHFNRSMDERFDRMIRESNQYFDQILHSMSASTKLLRQLSGSVDEEPQSGCKCRAEAPRSPRSPGSKTAFQALAASATKAKEVDKSPRGAPQKTLVCTESETDTLCL</sequence>
<dbReference type="Gene3D" id="1.10.238.10">
    <property type="entry name" value="EF-hand"/>
    <property type="match status" value="1"/>
</dbReference>
<dbReference type="InterPro" id="IPR018247">
    <property type="entry name" value="EF_Hand_1_Ca_BS"/>
</dbReference>
<dbReference type="GO" id="GO:0005509">
    <property type="term" value="F:calcium ion binding"/>
    <property type="evidence" value="ECO:0007669"/>
    <property type="project" value="InterPro"/>
</dbReference>
<evidence type="ECO:0000256" key="2">
    <source>
        <dbReference type="ARBA" id="ARBA00022692"/>
    </source>
</evidence>
<dbReference type="SUPFAM" id="SSF81324">
    <property type="entry name" value="Voltage-gated potassium channels"/>
    <property type="match status" value="1"/>
</dbReference>
<dbReference type="GO" id="GO:0086010">
    <property type="term" value="P:membrane depolarization during action potential"/>
    <property type="evidence" value="ECO:0007669"/>
    <property type="project" value="TreeGrafter"/>
</dbReference>
<dbReference type="PANTHER" id="PTHR10037">
    <property type="entry name" value="VOLTAGE-GATED CATION CHANNEL CALCIUM AND SODIUM"/>
    <property type="match status" value="1"/>
</dbReference>
<dbReference type="InterPro" id="IPR011992">
    <property type="entry name" value="EF-hand-dom_pair"/>
</dbReference>
<comment type="subcellular location">
    <subcellularLocation>
        <location evidence="1">Membrane</location>
        <topology evidence="1">Multi-pass membrane protein</topology>
    </subcellularLocation>
</comment>
<keyword evidence="4 7" id="KW-1133">Transmembrane helix</keyword>
<dbReference type="GO" id="GO:0001518">
    <property type="term" value="C:voltage-gated sodium channel complex"/>
    <property type="evidence" value="ECO:0007669"/>
    <property type="project" value="TreeGrafter"/>
</dbReference>
<dbReference type="InterPro" id="IPR043203">
    <property type="entry name" value="VGCC_Ca_Na"/>
</dbReference>
<evidence type="ECO:0000313" key="10">
    <source>
        <dbReference type="Proteomes" id="UP001178507"/>
    </source>
</evidence>
<dbReference type="SUPFAM" id="SSF47473">
    <property type="entry name" value="EF-hand"/>
    <property type="match status" value="1"/>
</dbReference>
<feature type="domain" description="EF-hand" evidence="8">
    <location>
        <begin position="244"/>
        <end position="279"/>
    </location>
</feature>
<feature type="transmembrane region" description="Helical" evidence="7">
    <location>
        <begin position="20"/>
        <end position="42"/>
    </location>
</feature>
<feature type="transmembrane region" description="Helical" evidence="7">
    <location>
        <begin position="63"/>
        <end position="91"/>
    </location>
</feature>
<evidence type="ECO:0000256" key="4">
    <source>
        <dbReference type="ARBA" id="ARBA00022989"/>
    </source>
</evidence>
<evidence type="ECO:0000256" key="1">
    <source>
        <dbReference type="ARBA" id="ARBA00004141"/>
    </source>
</evidence>
<dbReference type="GO" id="GO:0005248">
    <property type="term" value="F:voltage-gated sodium channel activity"/>
    <property type="evidence" value="ECO:0007669"/>
    <property type="project" value="TreeGrafter"/>
</dbReference>
<dbReference type="GO" id="GO:0070509">
    <property type="term" value="P:calcium ion import"/>
    <property type="evidence" value="ECO:0007669"/>
    <property type="project" value="TreeGrafter"/>
</dbReference>
<dbReference type="InterPro" id="IPR005821">
    <property type="entry name" value="Ion_trans_dom"/>
</dbReference>
<evidence type="ECO:0000256" key="5">
    <source>
        <dbReference type="ARBA" id="ARBA00023136"/>
    </source>
</evidence>
<evidence type="ECO:0000256" key="3">
    <source>
        <dbReference type="ARBA" id="ARBA00022837"/>
    </source>
</evidence>
<reference evidence="9" key="1">
    <citation type="submission" date="2023-08" db="EMBL/GenBank/DDBJ databases">
        <authorList>
            <person name="Chen Y."/>
            <person name="Shah S."/>
            <person name="Dougan E. K."/>
            <person name="Thang M."/>
            <person name="Chan C."/>
        </authorList>
    </citation>
    <scope>NUCLEOTIDE SEQUENCE</scope>
</reference>
<comment type="caution">
    <text evidence="9">The sequence shown here is derived from an EMBL/GenBank/DDBJ whole genome shotgun (WGS) entry which is preliminary data.</text>
</comment>